<gene>
    <name evidence="1" type="ORF">EVAR_77949_1</name>
</gene>
<comment type="caution">
    <text evidence="1">The sequence shown here is derived from an EMBL/GenBank/DDBJ whole genome shotgun (WGS) entry which is preliminary data.</text>
</comment>
<dbReference type="Proteomes" id="UP000299102">
    <property type="component" value="Unassembled WGS sequence"/>
</dbReference>
<dbReference type="EMBL" id="BGZK01000954">
    <property type="protein sequence ID" value="GBP66331.1"/>
    <property type="molecule type" value="Genomic_DNA"/>
</dbReference>
<proteinExistence type="predicted"/>
<protein>
    <submittedName>
        <fullName evidence="1">Uncharacterized protein</fullName>
    </submittedName>
</protein>
<keyword evidence="2" id="KW-1185">Reference proteome</keyword>
<sequence length="88" mass="9276">MTPSSSAIACNYCRFSGPVMASAHVSLSSPLAVAHISPTDKRLIVILGAHTTFFAAISQLRLVVTSTPPENNARAFIPFETIISGTLC</sequence>
<evidence type="ECO:0000313" key="2">
    <source>
        <dbReference type="Proteomes" id="UP000299102"/>
    </source>
</evidence>
<accession>A0A4C1XR40</accession>
<reference evidence="1 2" key="1">
    <citation type="journal article" date="2019" name="Commun. Biol.">
        <title>The bagworm genome reveals a unique fibroin gene that provides high tensile strength.</title>
        <authorList>
            <person name="Kono N."/>
            <person name="Nakamura H."/>
            <person name="Ohtoshi R."/>
            <person name="Tomita M."/>
            <person name="Numata K."/>
            <person name="Arakawa K."/>
        </authorList>
    </citation>
    <scope>NUCLEOTIDE SEQUENCE [LARGE SCALE GENOMIC DNA]</scope>
</reference>
<name>A0A4C1XR40_EUMVA</name>
<dbReference type="AlphaFoldDB" id="A0A4C1XR40"/>
<evidence type="ECO:0000313" key="1">
    <source>
        <dbReference type="EMBL" id="GBP66331.1"/>
    </source>
</evidence>
<organism evidence="1 2">
    <name type="scientific">Eumeta variegata</name>
    <name type="common">Bagworm moth</name>
    <name type="synonym">Eumeta japonica</name>
    <dbReference type="NCBI Taxonomy" id="151549"/>
    <lineage>
        <taxon>Eukaryota</taxon>
        <taxon>Metazoa</taxon>
        <taxon>Ecdysozoa</taxon>
        <taxon>Arthropoda</taxon>
        <taxon>Hexapoda</taxon>
        <taxon>Insecta</taxon>
        <taxon>Pterygota</taxon>
        <taxon>Neoptera</taxon>
        <taxon>Endopterygota</taxon>
        <taxon>Lepidoptera</taxon>
        <taxon>Glossata</taxon>
        <taxon>Ditrysia</taxon>
        <taxon>Tineoidea</taxon>
        <taxon>Psychidae</taxon>
        <taxon>Oiketicinae</taxon>
        <taxon>Eumeta</taxon>
    </lineage>
</organism>